<protein>
    <submittedName>
        <fullName evidence="2">Uncharacterized protein</fullName>
    </submittedName>
</protein>
<feature type="region of interest" description="Disordered" evidence="1">
    <location>
        <begin position="1"/>
        <end position="22"/>
    </location>
</feature>
<dbReference type="AlphaFoldDB" id="A0A8X7N3M9"/>
<comment type="caution">
    <text evidence="2">The sequence shown here is derived from an EMBL/GenBank/DDBJ whole genome shotgun (WGS) entry which is preliminary data.</text>
</comment>
<proteinExistence type="predicted"/>
<reference evidence="2" key="2">
    <citation type="journal article" date="2019" name="IMA Fungus">
        <title>Genome sequencing and comparison of five Tilletia species to identify candidate genes for the detection of regulated species infecting wheat.</title>
        <authorList>
            <person name="Nguyen H.D.T."/>
            <person name="Sultana T."/>
            <person name="Kesanakurti P."/>
            <person name="Hambleton S."/>
        </authorList>
    </citation>
    <scope>NUCLEOTIDE SEQUENCE</scope>
    <source>
        <strain evidence="2">DAOMC 236422</strain>
    </source>
</reference>
<name>A0A8X7N3M9_9BASI</name>
<accession>A0A8X7N3M9</accession>
<organism evidence="2 3">
    <name type="scientific">Tilletia walkeri</name>
    <dbReference type="NCBI Taxonomy" id="117179"/>
    <lineage>
        <taxon>Eukaryota</taxon>
        <taxon>Fungi</taxon>
        <taxon>Dikarya</taxon>
        <taxon>Basidiomycota</taxon>
        <taxon>Ustilaginomycotina</taxon>
        <taxon>Exobasidiomycetes</taxon>
        <taxon>Tilletiales</taxon>
        <taxon>Tilletiaceae</taxon>
        <taxon>Tilletia</taxon>
    </lineage>
</organism>
<sequence>MSRSRPSMGRLEGSRATTAGGKQGKWEGFVERLQCETTCILLFSGRLCGLNVSMGTDLIPLLKNAELYGICKDMTKPVTLVGDDALTLKQRSYFSYDFVANCAAIVDSPKAE</sequence>
<evidence type="ECO:0000313" key="3">
    <source>
        <dbReference type="Proteomes" id="UP000078113"/>
    </source>
</evidence>
<keyword evidence="3" id="KW-1185">Reference proteome</keyword>
<dbReference type="Proteomes" id="UP000078113">
    <property type="component" value="Unassembled WGS sequence"/>
</dbReference>
<dbReference type="EMBL" id="LWDG02000626">
    <property type="protein sequence ID" value="KAE8263657.1"/>
    <property type="molecule type" value="Genomic_DNA"/>
</dbReference>
<gene>
    <name evidence="2" type="ORF">A4X09_0g7173</name>
</gene>
<reference evidence="2" key="1">
    <citation type="submission" date="2016-04" db="EMBL/GenBank/DDBJ databases">
        <authorList>
            <person name="Nguyen H.D."/>
            <person name="Samba Siva P."/>
            <person name="Cullis J."/>
            <person name="Levesque C.A."/>
            <person name="Hambleton S."/>
        </authorList>
    </citation>
    <scope>NUCLEOTIDE SEQUENCE</scope>
    <source>
        <strain evidence="2">DAOMC 236422</strain>
    </source>
</reference>
<evidence type="ECO:0000256" key="1">
    <source>
        <dbReference type="SAM" id="MobiDB-lite"/>
    </source>
</evidence>
<evidence type="ECO:0000313" key="2">
    <source>
        <dbReference type="EMBL" id="KAE8263657.1"/>
    </source>
</evidence>